<feature type="compositionally biased region" description="Low complexity" evidence="1">
    <location>
        <begin position="67"/>
        <end position="79"/>
    </location>
</feature>
<evidence type="ECO:0000313" key="4">
    <source>
        <dbReference type="Proteomes" id="UP000605992"/>
    </source>
</evidence>
<comment type="caution">
    <text evidence="3">The sequence shown here is derived from an EMBL/GenBank/DDBJ whole genome shotgun (WGS) entry which is preliminary data.</text>
</comment>
<dbReference type="AlphaFoldDB" id="A0A8J4DFL5"/>
<dbReference type="RefSeq" id="WP_203949118.1">
    <property type="nucleotide sequence ID" value="NZ_BOOR01000076.1"/>
</dbReference>
<dbReference type="EMBL" id="BOOR01000076">
    <property type="protein sequence ID" value="GII59042.1"/>
    <property type="molecule type" value="Genomic_DNA"/>
</dbReference>
<feature type="region of interest" description="Disordered" evidence="1">
    <location>
        <begin position="64"/>
        <end position="92"/>
    </location>
</feature>
<name>A0A8J4DFL5_9ACTN</name>
<evidence type="ECO:0000256" key="1">
    <source>
        <dbReference type="SAM" id="MobiDB-lite"/>
    </source>
</evidence>
<protein>
    <submittedName>
        <fullName evidence="3">Uncharacterized protein</fullName>
    </submittedName>
</protein>
<sequence length="411" mass="44702">MNIEDLLRETFSEMAAEEPPPAPERFLPHHRARPRRRWFALAAAAAVAVSVAGTAVLVHTLRPHLTPSPTTSVQSTVPPNRTPDAPAPASPAPPLGKMWPDAVHTAPMTLPNHQTFRPEVFLDGHTILARAGKGNSASRPVYWSYDLESRKARKLVDFVPPPKTDFTSPVVAGEGHLVWWTVSWGQVMGELAIWTAPATGGVARKVTSFPQTMKYGDIDYIAVTGGRVVWSRGIQGGVYEAPLSGAEPRMLPGTTDFHLIQWPWASPPQVSGDPTEQADARRIVNVLTEEVRDAVTQPGERVSCAVTWCLSQLGVRHRDGSGARALPGSVLSGIALDRFVVLREKHAGGEFREVLYDLSTGRAGDLGFRGKPGSRESAKFYEAIWVDYSSPALFSYELAGKRIIVDLATIS</sequence>
<reference evidence="3" key="1">
    <citation type="submission" date="2021-01" db="EMBL/GenBank/DDBJ databases">
        <title>Whole genome shotgun sequence of Planotetraspora thailandica NBRC 104271.</title>
        <authorList>
            <person name="Komaki H."/>
            <person name="Tamura T."/>
        </authorList>
    </citation>
    <scope>NUCLEOTIDE SEQUENCE</scope>
    <source>
        <strain evidence="3">NBRC 104271</strain>
    </source>
</reference>
<keyword evidence="2" id="KW-0812">Transmembrane</keyword>
<dbReference type="Proteomes" id="UP000605992">
    <property type="component" value="Unassembled WGS sequence"/>
</dbReference>
<organism evidence="3 4">
    <name type="scientific">Planotetraspora thailandica</name>
    <dbReference type="NCBI Taxonomy" id="487172"/>
    <lineage>
        <taxon>Bacteria</taxon>
        <taxon>Bacillati</taxon>
        <taxon>Actinomycetota</taxon>
        <taxon>Actinomycetes</taxon>
        <taxon>Streptosporangiales</taxon>
        <taxon>Streptosporangiaceae</taxon>
        <taxon>Planotetraspora</taxon>
    </lineage>
</organism>
<evidence type="ECO:0000256" key="2">
    <source>
        <dbReference type="SAM" id="Phobius"/>
    </source>
</evidence>
<feature type="transmembrane region" description="Helical" evidence="2">
    <location>
        <begin position="38"/>
        <end position="61"/>
    </location>
</feature>
<evidence type="ECO:0000313" key="3">
    <source>
        <dbReference type="EMBL" id="GII59042.1"/>
    </source>
</evidence>
<gene>
    <name evidence="3" type="ORF">Pth03_74310</name>
</gene>
<keyword evidence="2" id="KW-0472">Membrane</keyword>
<proteinExistence type="predicted"/>
<dbReference type="SUPFAM" id="SSF69304">
    <property type="entry name" value="Tricorn protease N-terminal domain"/>
    <property type="match status" value="1"/>
</dbReference>
<keyword evidence="2" id="KW-1133">Transmembrane helix</keyword>
<accession>A0A8J4DFL5</accession>
<keyword evidence="4" id="KW-1185">Reference proteome</keyword>